<keyword evidence="3" id="KW-0058">Aromatic hydrocarbons catabolism</keyword>
<dbReference type="HAMAP" id="MF_01657">
    <property type="entry name" value="Ac_ald_DH_ac"/>
    <property type="match status" value="1"/>
</dbReference>
<dbReference type="InterPro" id="IPR000534">
    <property type="entry name" value="Semialdehyde_DH_NAD-bd"/>
</dbReference>
<dbReference type="NCBIfam" id="TIGR03215">
    <property type="entry name" value="ac_ald_DH_ac"/>
    <property type="match status" value="1"/>
</dbReference>
<dbReference type="InterPro" id="IPR036291">
    <property type="entry name" value="NAD(P)-bd_dom_sf"/>
</dbReference>
<dbReference type="CDD" id="cd23933">
    <property type="entry name" value="ALDH_C"/>
    <property type="match status" value="1"/>
</dbReference>
<dbReference type="Gene3D" id="3.40.50.720">
    <property type="entry name" value="NAD(P)-binding Rossmann-like Domain"/>
    <property type="match status" value="1"/>
</dbReference>
<dbReference type="Pfam" id="PF01118">
    <property type="entry name" value="Semialdhyde_dh"/>
    <property type="match status" value="1"/>
</dbReference>
<dbReference type="GO" id="GO:0008774">
    <property type="term" value="F:acetaldehyde dehydrogenase (acetylating) activity"/>
    <property type="evidence" value="ECO:0007669"/>
    <property type="project" value="UniProtKB-EC"/>
</dbReference>
<reference evidence="5 6" key="1">
    <citation type="journal article" date="2015" name="Int. J. Syst. Evol. Microbiol.">
        <title>Amycolatopsis rhabdoformis sp. nov., an actinomycete isolated from a tropical forest soil.</title>
        <authorList>
            <person name="Souza W.R."/>
            <person name="Silva R.E."/>
            <person name="Goodfellow M."/>
            <person name="Busarakam K."/>
            <person name="Figueiro F.S."/>
            <person name="Ferreira D."/>
            <person name="Rodrigues-Filho E."/>
            <person name="Moraes L.A.B."/>
            <person name="Zucchi T.D."/>
        </authorList>
    </citation>
    <scope>NUCLEOTIDE SEQUENCE [LARGE SCALE GENOMIC DNA]</scope>
    <source>
        <strain evidence="5 6">NCIMB 14900</strain>
    </source>
</reference>
<dbReference type="SUPFAM" id="SSF51735">
    <property type="entry name" value="NAD(P)-binding Rossmann-fold domains"/>
    <property type="match status" value="1"/>
</dbReference>
<dbReference type="Pfam" id="PF09290">
    <property type="entry name" value="AcetDehyd-dimer"/>
    <property type="match status" value="1"/>
</dbReference>
<evidence type="ECO:0000313" key="5">
    <source>
        <dbReference type="EMBL" id="WSE27359.1"/>
    </source>
</evidence>
<dbReference type="InterPro" id="IPR015426">
    <property type="entry name" value="Acetylaldehyde_DH_C"/>
</dbReference>
<dbReference type="InterPro" id="IPR003361">
    <property type="entry name" value="Acetaldehyde_dehydrogenase"/>
</dbReference>
<evidence type="ECO:0000259" key="4">
    <source>
        <dbReference type="SMART" id="SM00859"/>
    </source>
</evidence>
<evidence type="ECO:0000256" key="3">
    <source>
        <dbReference type="HAMAP-Rule" id="MF_01657"/>
    </source>
</evidence>
<dbReference type="Gene3D" id="3.30.360.10">
    <property type="entry name" value="Dihydrodipicolinate Reductase, domain 2"/>
    <property type="match status" value="1"/>
</dbReference>
<accession>A0ABZ1HYU5</accession>
<feature type="binding site" evidence="3">
    <location>
        <position position="284"/>
    </location>
    <ligand>
        <name>NAD(+)</name>
        <dbReference type="ChEBI" id="CHEBI:57540"/>
    </ligand>
</feature>
<dbReference type="SUPFAM" id="SSF55347">
    <property type="entry name" value="Glyceraldehyde-3-phosphate dehydrogenase-like, C-terminal domain"/>
    <property type="match status" value="1"/>
</dbReference>
<evidence type="ECO:0000313" key="6">
    <source>
        <dbReference type="Proteomes" id="UP001330812"/>
    </source>
</evidence>
<organism evidence="5 6">
    <name type="scientific">Amycolatopsis rhabdoformis</name>
    <dbReference type="NCBI Taxonomy" id="1448059"/>
    <lineage>
        <taxon>Bacteria</taxon>
        <taxon>Bacillati</taxon>
        <taxon>Actinomycetota</taxon>
        <taxon>Actinomycetes</taxon>
        <taxon>Pseudonocardiales</taxon>
        <taxon>Pseudonocardiaceae</taxon>
        <taxon>Amycolatopsis</taxon>
    </lineage>
</organism>
<comment type="caution">
    <text evidence="3">Lacks conserved residue(s) required for the propagation of feature annotation.</text>
</comment>
<dbReference type="EC" id="1.2.1.10" evidence="3"/>
<gene>
    <name evidence="5" type="ORF">VSH64_31445</name>
</gene>
<keyword evidence="6" id="KW-1185">Reference proteome</keyword>
<evidence type="ECO:0000256" key="1">
    <source>
        <dbReference type="ARBA" id="ARBA00009244"/>
    </source>
</evidence>
<dbReference type="EMBL" id="CP142149">
    <property type="protein sequence ID" value="WSE27359.1"/>
    <property type="molecule type" value="Genomic_DNA"/>
</dbReference>
<dbReference type="PIRSF" id="PIRSF015689">
    <property type="entry name" value="Actaldh_dh_actl"/>
    <property type="match status" value="1"/>
</dbReference>
<keyword evidence="3 5" id="KW-0560">Oxidoreductase</keyword>
<dbReference type="NCBIfam" id="NF006157">
    <property type="entry name" value="PRK08300.1"/>
    <property type="match status" value="1"/>
</dbReference>
<sequence>MTTVEETGTREGGHSAKAGARLNVSVIGAGVIGVDLTTKIMSSDHLDLRLLAGRDAATPGLRRAARSGVPVASEGIQSLLDAEDDFDVVFDATNASSHAEHAEKLAASGALLIDLTPSRAGHMVFPTVNSADISAHRDISLVTCGGQASVPILHAISKVHEIDYIEVVTTAGTRSAGRATRLNLDEYLETTQEAVRHFTGVEDVKTLVNVSPARPPATFRVAMYVVGRDLTTDSVRAAVAEAAEELRTFVRGYAVKVCTVKESMAFVSVEITSAGDRLPQYAGNIDIINSAAIRIAESYAKDRLSAASRETS</sequence>
<dbReference type="SMART" id="SM00859">
    <property type="entry name" value="Semialdhyde_dh"/>
    <property type="match status" value="1"/>
</dbReference>
<protein>
    <recommendedName>
        <fullName evidence="3">Acetaldehyde dehydrogenase</fullName>
        <ecNumber evidence="3">1.2.1.10</ecNumber>
    </recommendedName>
    <alternativeName>
        <fullName evidence="3">Acetaldehyde dehydrogenase [acetylating]</fullName>
    </alternativeName>
</protein>
<dbReference type="Proteomes" id="UP001330812">
    <property type="component" value="Chromosome"/>
</dbReference>
<evidence type="ECO:0000256" key="2">
    <source>
        <dbReference type="ARBA" id="ARBA00023027"/>
    </source>
</evidence>
<dbReference type="RefSeq" id="WP_326566370.1">
    <property type="nucleotide sequence ID" value="NZ_CP142149.1"/>
</dbReference>
<feature type="domain" description="Semialdehyde dehydrogenase NAD-binding" evidence="4">
    <location>
        <begin position="23"/>
        <end position="136"/>
    </location>
</feature>
<name>A0ABZ1HYU5_9PSEU</name>
<keyword evidence="2 3" id="KW-0520">NAD</keyword>
<comment type="similarity">
    <text evidence="1 3">Belongs to the acetaldehyde dehydrogenase family.</text>
</comment>
<feature type="active site" description="Acyl-thioester intermediate" evidence="3">
    <location>
        <position position="144"/>
    </location>
</feature>
<proteinExistence type="inferred from homology"/>
<comment type="catalytic activity">
    <reaction evidence="3">
        <text>acetaldehyde + NAD(+) + CoA = acetyl-CoA + NADH + H(+)</text>
        <dbReference type="Rhea" id="RHEA:23288"/>
        <dbReference type="ChEBI" id="CHEBI:15343"/>
        <dbReference type="ChEBI" id="CHEBI:15378"/>
        <dbReference type="ChEBI" id="CHEBI:57287"/>
        <dbReference type="ChEBI" id="CHEBI:57288"/>
        <dbReference type="ChEBI" id="CHEBI:57540"/>
        <dbReference type="ChEBI" id="CHEBI:57945"/>
        <dbReference type="EC" id="1.2.1.10"/>
    </reaction>
</comment>